<dbReference type="Pfam" id="PF13424">
    <property type="entry name" value="TPR_12"/>
    <property type="match status" value="1"/>
</dbReference>
<dbReference type="Gene3D" id="1.25.40.10">
    <property type="entry name" value="Tetratricopeptide repeat domain"/>
    <property type="match status" value="2"/>
</dbReference>
<evidence type="ECO:0000313" key="9">
    <source>
        <dbReference type="RefSeq" id="XP_006562875.3"/>
    </source>
</evidence>
<evidence type="ECO:0000313" key="8">
    <source>
        <dbReference type="Proteomes" id="UP000005203"/>
    </source>
</evidence>
<evidence type="ECO:0000256" key="3">
    <source>
        <dbReference type="ARBA" id="ARBA00022737"/>
    </source>
</evidence>
<evidence type="ECO:0000256" key="1">
    <source>
        <dbReference type="ARBA" id="ARBA00004173"/>
    </source>
</evidence>
<evidence type="ECO:0000313" key="7">
    <source>
        <dbReference type="EnsemblMetazoa" id="XP_006562875"/>
    </source>
</evidence>
<gene>
    <name evidence="9" type="primary">LOC725675</name>
</gene>
<evidence type="ECO:0000256" key="6">
    <source>
        <dbReference type="ARBA" id="ARBA00023128"/>
    </source>
</evidence>
<keyword evidence="6" id="KW-0496">Mitochondrion</keyword>
<dbReference type="GO" id="GO:0005743">
    <property type="term" value="C:mitochondrial inner membrane"/>
    <property type="evidence" value="ECO:0007669"/>
    <property type="project" value="TreeGrafter"/>
</dbReference>
<evidence type="ECO:0000256" key="4">
    <source>
        <dbReference type="ARBA" id="ARBA00022803"/>
    </source>
</evidence>
<dbReference type="EnsemblMetazoa" id="XM_006562812">
    <property type="protein sequence ID" value="XP_006562875"/>
    <property type="gene ID" value="LOC725675"/>
</dbReference>
<accession>A0A8B6Z101</accession>
<dbReference type="CTD" id="54902"/>
<dbReference type="RefSeq" id="XP_006562875.3">
    <property type="nucleotide sequence ID" value="XM_006562812.3"/>
</dbReference>
<dbReference type="InterPro" id="IPR040395">
    <property type="entry name" value="TTC19"/>
</dbReference>
<proteinExistence type="inferred from homology"/>
<sequence length="355" mass="41367">MVRRKIIINVLKYVQIVTKSNYVFANVYLLHQRKNMFMTYLQQVNRIKRNYNTYQWKNTSQTKFFIVSGSFLFNLFKSKEEKDDIEELKMTIKRSILLIQKQEFLKAEQMLHVALNQAQILQHYDGITYVYDVMANLAYEINDFKKAENLFISVLKRLIAKGIPQDDLAVIHISLKIADIYDKIGDTQKAENGYKFCLQHLQNHLIKDNQNQDILQLLGLTLEKYASMLFSQSQYTNAFEYFTQAYDISIKINGEKNEQTVILLNNLGSVCYMLKKYDQTIQYLSKAAELGKKLPDMIELGSVYVNLGNTFIAKGLYEEAKKNCSEGEYLAKTRNDNDTIIEAKKCFEQLKSLIS</sequence>
<dbReference type="Pfam" id="PF13181">
    <property type="entry name" value="TPR_8"/>
    <property type="match status" value="1"/>
</dbReference>
<evidence type="ECO:0000256" key="5">
    <source>
        <dbReference type="ARBA" id="ARBA00022946"/>
    </source>
</evidence>
<dbReference type="GeneID" id="725675"/>
<comment type="similarity">
    <text evidence="2">Belongs to the TTC19 family.</text>
</comment>
<reference evidence="7" key="1">
    <citation type="submission" date="2021-01" db="UniProtKB">
        <authorList>
            <consortium name="EnsemblMetazoa"/>
        </authorList>
    </citation>
    <scope>IDENTIFICATION</scope>
    <source>
        <strain evidence="7">DH4</strain>
    </source>
</reference>
<dbReference type="InterPro" id="IPR019734">
    <property type="entry name" value="TPR_rpt"/>
</dbReference>
<dbReference type="SUPFAM" id="SSF48452">
    <property type="entry name" value="TPR-like"/>
    <property type="match status" value="2"/>
</dbReference>
<dbReference type="PANTHER" id="PTHR13143:SF6">
    <property type="entry name" value="TETRATRICOPEPTIDE REPEAT PROTEIN 19, MITOCHONDRIAL"/>
    <property type="match status" value="1"/>
</dbReference>
<keyword evidence="4" id="KW-0802">TPR repeat</keyword>
<reference evidence="9" key="2">
    <citation type="submission" date="2025-04" db="UniProtKB">
        <authorList>
            <consortium name="RefSeq"/>
        </authorList>
    </citation>
    <scope>IDENTIFICATION</scope>
    <source>
        <strain evidence="9">DH4</strain>
        <tissue evidence="9">Whole body</tissue>
    </source>
</reference>
<keyword evidence="5" id="KW-0809">Transit peptide</keyword>
<dbReference type="GO" id="GO:0034551">
    <property type="term" value="P:mitochondrial respiratory chain complex III assembly"/>
    <property type="evidence" value="ECO:0007669"/>
    <property type="project" value="InterPro"/>
</dbReference>
<dbReference type="Proteomes" id="UP000005203">
    <property type="component" value="Linkage group LG10"/>
</dbReference>
<dbReference type="OrthoDB" id="5986190at2759"/>
<accession>A0A7M7GU48</accession>
<organism evidence="7">
    <name type="scientific">Apis mellifera</name>
    <name type="common">Honeybee</name>
    <dbReference type="NCBI Taxonomy" id="7460"/>
    <lineage>
        <taxon>Eukaryota</taxon>
        <taxon>Metazoa</taxon>
        <taxon>Ecdysozoa</taxon>
        <taxon>Arthropoda</taxon>
        <taxon>Hexapoda</taxon>
        <taxon>Insecta</taxon>
        <taxon>Pterygota</taxon>
        <taxon>Neoptera</taxon>
        <taxon>Endopterygota</taxon>
        <taxon>Hymenoptera</taxon>
        <taxon>Apocrita</taxon>
        <taxon>Aculeata</taxon>
        <taxon>Apoidea</taxon>
        <taxon>Anthophila</taxon>
        <taxon>Apidae</taxon>
        <taxon>Apis</taxon>
    </lineage>
</organism>
<keyword evidence="8" id="KW-1185">Reference proteome</keyword>
<dbReference type="PANTHER" id="PTHR13143">
    <property type="entry name" value="TETRATRICOPEPTIDE REPEAT PROTEIN 19"/>
    <property type="match status" value="1"/>
</dbReference>
<dbReference type="SMART" id="SM00028">
    <property type="entry name" value="TPR"/>
    <property type="match status" value="4"/>
</dbReference>
<dbReference type="AlphaFoldDB" id="A0A7M7GU48"/>
<dbReference type="InterPro" id="IPR011990">
    <property type="entry name" value="TPR-like_helical_dom_sf"/>
</dbReference>
<dbReference type="KEGG" id="ame:725675"/>
<protein>
    <submittedName>
        <fullName evidence="9">Tetratricopeptide repeat protein 19 homolog, mitochondrial-like</fullName>
    </submittedName>
</protein>
<evidence type="ECO:0000256" key="2">
    <source>
        <dbReference type="ARBA" id="ARBA00008219"/>
    </source>
</evidence>
<keyword evidence="3" id="KW-0677">Repeat</keyword>
<comment type="subcellular location">
    <subcellularLocation>
        <location evidence="1">Mitochondrion</location>
    </subcellularLocation>
</comment>
<name>A0A7M7GU48_APIME</name>